<dbReference type="InterPro" id="IPR027417">
    <property type="entry name" value="P-loop_NTPase"/>
</dbReference>
<comment type="caution">
    <text evidence="8">The sequence shown here is derived from an EMBL/GenBank/DDBJ whole genome shotgun (WGS) entry which is preliminary data.</text>
</comment>
<dbReference type="PANTHER" id="PTHR48182">
    <property type="entry name" value="PROTEIN SERAC1"/>
    <property type="match status" value="1"/>
</dbReference>
<evidence type="ECO:0000256" key="2">
    <source>
        <dbReference type="ARBA" id="ARBA00004240"/>
    </source>
</evidence>
<dbReference type="InterPro" id="IPR029058">
    <property type="entry name" value="AB_hydrolase_fold"/>
</dbReference>
<feature type="compositionally biased region" description="Polar residues" evidence="7">
    <location>
        <begin position="329"/>
        <end position="343"/>
    </location>
</feature>
<name>A0AA40F319_9PEZI</name>
<organism evidence="8 9">
    <name type="scientific">Schizothecium vesticola</name>
    <dbReference type="NCBI Taxonomy" id="314040"/>
    <lineage>
        <taxon>Eukaryota</taxon>
        <taxon>Fungi</taxon>
        <taxon>Dikarya</taxon>
        <taxon>Ascomycota</taxon>
        <taxon>Pezizomycotina</taxon>
        <taxon>Sordariomycetes</taxon>
        <taxon>Sordariomycetidae</taxon>
        <taxon>Sordariales</taxon>
        <taxon>Schizotheciaceae</taxon>
        <taxon>Schizothecium</taxon>
    </lineage>
</organism>
<sequence length="1190" mass="134977">MGLVAIDEADDSPSASTSFLVDLVFVHGLWEHGLEAWTDTQTGVLWMRDLFPHSTYKARCLIYEYDAERLLAPGGLAADSIYDEAVGLINHLNADRELMDAQARPIIFVCHEFGGLLVKRALAYSASRSDAKIDHLRFIFRSTYAILFMSTPHAGFKKEALIVLHDDSHLSPSQFILSLLERSETLQEITDQFAPLRKNFHISNFWEQKKTTYGGDSFYVVDRDSAAPVWEDVVRVGINATHTDMVKFGSHKAPGYRLILATLKKHVKSAPDEIARRWEQDLEIVRRSREHEADNLLRPSPGTLANSSRRSSCHEPSSTSIPSRAATPSIESLGNQDSGSDEPSTPFINIHYLVRQRSEYFVGRQRQMVSLTEKFGTVRPRSARKPKIFVIYGLPGSGKTQFCLRYLEESRHRYWGVFWIDCTTDATAEESFALLGQVSGKGVEPGAGQLWLSQTSDPWLLVLDNANDPEMELKKFLPASGNGHILITTRNPAAQTHNNIGAVRFHGMDPEEAVTMLLHLAYPDKDLLHKSRDSRELAETIASELGYLALALKQAAFTIRRRLLPLSRYLKSFLGCRKELLSRPMIQSATDANIIATWELPFTGISSRNTPEYRDAVDLLHVFAFLHFASIPLGIFTSCSDGLNRAKYLKIRPSALVESSSTQAVEDRILAAGRVLYEHSIISISESDESASGPGTSRRVPKRYFTLHPAIHQWARERLDKEDSQAWLNCTAAILEHSISTNMDTSGRAFRRSLLPHIEYCMLQLQNAYGAGTFPQTPEQANYLERFGLVYAEAGRWERAKPLQLRVVEFRLKHFGRAHDATIAARRCLANTYWNLFHVEKCLEVQHDIWLTQKLFRPSLRDYLCWPVWKPTYLSHMQTLDDLTRCLWLAGKRDLSRQAGERCVAVLTQRLGPDDPLTISAMFNLARTYLHLGNRDAEVLRLLRHVLARREHFFGPNHPETLMAVNELGVALCAGRKQLDEAEALVRRAWEGRKIVLGEEHAYTLWSANDLSKVLVELKRFGEAKALLEDVVVVAMRTLGKTHIGMAMTKGNLSRVYIQCGDWERARELLSDLQKFLPKEHPDYIYLEWGWAYVKLYGDSDLDGAKEHCERVLQTVLETKVLGLDNTRVVDTAEMLLKIYQGEEREEDVKRLKRTFPRVGIGEARSSAEPLTLERLIRRRTQERLAALHG</sequence>
<evidence type="ECO:0000256" key="1">
    <source>
        <dbReference type="ARBA" id="ARBA00004173"/>
    </source>
</evidence>
<evidence type="ECO:0000313" key="9">
    <source>
        <dbReference type="Proteomes" id="UP001172155"/>
    </source>
</evidence>
<protein>
    <recommendedName>
        <fullName evidence="10">NB-ARC domain-containing protein</fullName>
    </recommendedName>
</protein>
<dbReference type="PANTHER" id="PTHR48182:SF2">
    <property type="entry name" value="PROTEIN SERAC1"/>
    <property type="match status" value="1"/>
</dbReference>
<comment type="subcellular location">
    <subcellularLocation>
        <location evidence="2">Endoplasmic reticulum</location>
    </subcellularLocation>
    <subcellularLocation>
        <location evidence="3">Membrane</location>
    </subcellularLocation>
    <subcellularLocation>
        <location evidence="1">Mitochondrion</location>
    </subcellularLocation>
</comment>
<dbReference type="Proteomes" id="UP001172155">
    <property type="component" value="Unassembled WGS sequence"/>
</dbReference>
<feature type="compositionally biased region" description="Low complexity" evidence="7">
    <location>
        <begin position="307"/>
        <end position="320"/>
    </location>
</feature>
<evidence type="ECO:0000256" key="5">
    <source>
        <dbReference type="ARBA" id="ARBA00023128"/>
    </source>
</evidence>
<dbReference type="EMBL" id="JAUKUD010000003">
    <property type="protein sequence ID" value="KAK0750288.1"/>
    <property type="molecule type" value="Genomic_DNA"/>
</dbReference>
<accession>A0AA40F319</accession>
<dbReference type="SUPFAM" id="SSF52540">
    <property type="entry name" value="P-loop containing nucleoside triphosphate hydrolases"/>
    <property type="match status" value="1"/>
</dbReference>
<dbReference type="GO" id="GO:0005783">
    <property type="term" value="C:endoplasmic reticulum"/>
    <property type="evidence" value="ECO:0007669"/>
    <property type="project" value="UniProtKB-SubCell"/>
</dbReference>
<dbReference type="SUPFAM" id="SSF48452">
    <property type="entry name" value="TPR-like"/>
    <property type="match status" value="2"/>
</dbReference>
<dbReference type="InterPro" id="IPR052374">
    <property type="entry name" value="SERAC1"/>
</dbReference>
<feature type="region of interest" description="Disordered" evidence="7">
    <location>
        <begin position="293"/>
        <end position="343"/>
    </location>
</feature>
<evidence type="ECO:0000256" key="3">
    <source>
        <dbReference type="ARBA" id="ARBA00004370"/>
    </source>
</evidence>
<dbReference type="SUPFAM" id="SSF53474">
    <property type="entry name" value="alpha/beta-Hydrolases"/>
    <property type="match status" value="1"/>
</dbReference>
<evidence type="ECO:0008006" key="10">
    <source>
        <dbReference type="Google" id="ProtNLM"/>
    </source>
</evidence>
<dbReference type="GO" id="GO:0005739">
    <property type="term" value="C:mitochondrion"/>
    <property type="evidence" value="ECO:0007669"/>
    <property type="project" value="UniProtKB-SubCell"/>
</dbReference>
<keyword evidence="6" id="KW-0472">Membrane</keyword>
<proteinExistence type="predicted"/>
<dbReference type="Pfam" id="PF13374">
    <property type="entry name" value="TPR_10"/>
    <property type="match status" value="1"/>
</dbReference>
<dbReference type="InterPro" id="IPR011990">
    <property type="entry name" value="TPR-like_helical_dom_sf"/>
</dbReference>
<keyword evidence="9" id="KW-1185">Reference proteome</keyword>
<dbReference type="GO" id="GO:0016020">
    <property type="term" value="C:membrane"/>
    <property type="evidence" value="ECO:0007669"/>
    <property type="project" value="UniProtKB-SubCell"/>
</dbReference>
<reference evidence="8" key="1">
    <citation type="submission" date="2023-06" db="EMBL/GenBank/DDBJ databases">
        <title>Genome-scale phylogeny and comparative genomics of the fungal order Sordariales.</title>
        <authorList>
            <consortium name="Lawrence Berkeley National Laboratory"/>
            <person name="Hensen N."/>
            <person name="Bonometti L."/>
            <person name="Westerberg I."/>
            <person name="Brannstrom I.O."/>
            <person name="Guillou S."/>
            <person name="Cros-Aarteil S."/>
            <person name="Calhoun S."/>
            <person name="Haridas S."/>
            <person name="Kuo A."/>
            <person name="Mondo S."/>
            <person name="Pangilinan J."/>
            <person name="Riley R."/>
            <person name="LaButti K."/>
            <person name="Andreopoulos B."/>
            <person name="Lipzen A."/>
            <person name="Chen C."/>
            <person name="Yanf M."/>
            <person name="Daum C."/>
            <person name="Ng V."/>
            <person name="Clum A."/>
            <person name="Steindorff A."/>
            <person name="Ohm R."/>
            <person name="Martin F."/>
            <person name="Silar P."/>
            <person name="Natvig D."/>
            <person name="Lalanne C."/>
            <person name="Gautier V."/>
            <person name="Ament-velasquez S.L."/>
            <person name="Kruys A."/>
            <person name="Hutchinson M.I."/>
            <person name="Powell A.J."/>
            <person name="Barry K."/>
            <person name="Miller A.N."/>
            <person name="Grigoriev I.V."/>
            <person name="Debuchy R."/>
            <person name="Gladieux P."/>
            <person name="Thoren M.H."/>
            <person name="Johannesson H."/>
        </authorList>
    </citation>
    <scope>NUCLEOTIDE SEQUENCE</scope>
    <source>
        <strain evidence="8">SMH3187-1</strain>
    </source>
</reference>
<dbReference type="Gene3D" id="3.40.50.300">
    <property type="entry name" value="P-loop containing nucleotide triphosphate hydrolases"/>
    <property type="match status" value="1"/>
</dbReference>
<evidence type="ECO:0000256" key="7">
    <source>
        <dbReference type="SAM" id="MobiDB-lite"/>
    </source>
</evidence>
<keyword evidence="4" id="KW-0256">Endoplasmic reticulum</keyword>
<dbReference type="Gene3D" id="3.40.50.1820">
    <property type="entry name" value="alpha/beta hydrolase"/>
    <property type="match status" value="1"/>
</dbReference>
<evidence type="ECO:0000256" key="6">
    <source>
        <dbReference type="ARBA" id="ARBA00023136"/>
    </source>
</evidence>
<keyword evidence="5" id="KW-0496">Mitochondrion</keyword>
<evidence type="ECO:0000256" key="4">
    <source>
        <dbReference type="ARBA" id="ARBA00022824"/>
    </source>
</evidence>
<gene>
    <name evidence="8" type="ORF">B0T18DRAFT_389735</name>
</gene>
<dbReference type="AlphaFoldDB" id="A0AA40F319"/>
<dbReference type="Gene3D" id="1.25.40.10">
    <property type="entry name" value="Tetratricopeptide repeat domain"/>
    <property type="match status" value="2"/>
</dbReference>
<dbReference type="Pfam" id="PF13424">
    <property type="entry name" value="TPR_12"/>
    <property type="match status" value="2"/>
</dbReference>
<evidence type="ECO:0000313" key="8">
    <source>
        <dbReference type="EMBL" id="KAK0750288.1"/>
    </source>
</evidence>